<evidence type="ECO:0000313" key="3">
    <source>
        <dbReference type="EMBL" id="ELT98262.1"/>
    </source>
</evidence>
<evidence type="ECO:0000256" key="1">
    <source>
        <dbReference type="SAM" id="SignalP"/>
    </source>
</evidence>
<dbReference type="OrthoDB" id="387657at2759"/>
<dbReference type="GO" id="GO:0016020">
    <property type="term" value="C:membrane"/>
    <property type="evidence" value="ECO:0007669"/>
    <property type="project" value="GOC"/>
</dbReference>
<dbReference type="GO" id="GO:0005783">
    <property type="term" value="C:endoplasmic reticulum"/>
    <property type="evidence" value="ECO:0007669"/>
    <property type="project" value="TreeGrafter"/>
</dbReference>
<dbReference type="EMBL" id="AMQN01010550">
    <property type="status" value="NOT_ANNOTATED_CDS"/>
    <property type="molecule type" value="Genomic_DNA"/>
</dbReference>
<dbReference type="EMBL" id="KB308112">
    <property type="protein sequence ID" value="ELT98262.1"/>
    <property type="molecule type" value="Genomic_DNA"/>
</dbReference>
<evidence type="ECO:0000259" key="2">
    <source>
        <dbReference type="Pfam" id="PF03372"/>
    </source>
</evidence>
<keyword evidence="5" id="KW-1185">Reference proteome</keyword>
<keyword evidence="1" id="KW-0732">Signal</keyword>
<dbReference type="PANTHER" id="PTHR14859">
    <property type="entry name" value="CALCOFLUOR WHITE HYPERSENSITIVE PROTEIN PRECURSOR"/>
    <property type="match status" value="1"/>
</dbReference>
<dbReference type="SUPFAM" id="SSF56219">
    <property type="entry name" value="DNase I-like"/>
    <property type="match status" value="1"/>
</dbReference>
<dbReference type="EnsemblMetazoa" id="CapteT220334">
    <property type="protein sequence ID" value="CapteP220334"/>
    <property type="gene ID" value="CapteG220334"/>
</dbReference>
<feature type="signal peptide" evidence="1">
    <location>
        <begin position="1"/>
        <end position="23"/>
    </location>
</feature>
<dbReference type="InterPro" id="IPR051916">
    <property type="entry name" value="GPI-anchor_lipid_remodeler"/>
</dbReference>
<evidence type="ECO:0000313" key="5">
    <source>
        <dbReference type="Proteomes" id="UP000014760"/>
    </source>
</evidence>
<sequence>MSCIQQLILAIVVLGSTFDVVSSVLGTSKLLVSNGTRKRGKQVDRHWTLYRIRQVTGTRNITSVRIAISAGNKRKIAYGGILNRFVKNVSSSDADVIRVAKIAVEYGNRRFPWAFADSDYTLSRLRKLRLQYTANDEKPALYRTVDPNSGHLTQTHLMWGFIYSFQVSWPSQDSSYVHKFCLTEYWDNEIYIYEHTFYRNISSHDACTCPLAWCVLLACAVLPSCGDPFAQGHPCAGAIYTPDVCTQQRTSKNLKILTFNLWNVNSVENTHSAYTKRIQRFAQLCKESRADVIGIQEVRFQDGSGQHLGPNQVQHLATLLPEYQFTFRPAQIQSTNLPSRAEEGLAIFSKYPITNTTAILLSRNKRDPGDGHQRLLLHCAVDIPGVGQVHLLNTHLSLSHLARQNSVIEIWRKISSINSNEPVFLMGDFNAEGHNTEIKFLSGKVPLNGVKTRGFLDVWEEVHGPQETSKGFTFSTLDDQLTKRIDFIYTRESSRVSIERVKLLDDHNRKSEVASDHVGLLAEFTIK</sequence>
<dbReference type="PANTHER" id="PTHR14859:SF16">
    <property type="entry name" value="ENDONUCLEASE_EXONUCLEASE_PHOSPHATASE DOMAIN-CONTAINING PROTEIN"/>
    <property type="match status" value="1"/>
</dbReference>
<reference evidence="5" key="1">
    <citation type="submission" date="2012-12" db="EMBL/GenBank/DDBJ databases">
        <authorList>
            <person name="Hellsten U."/>
            <person name="Grimwood J."/>
            <person name="Chapman J.A."/>
            <person name="Shapiro H."/>
            <person name="Aerts A."/>
            <person name="Otillar R.P."/>
            <person name="Terry A.Y."/>
            <person name="Boore J.L."/>
            <person name="Simakov O."/>
            <person name="Marletaz F."/>
            <person name="Cho S.-J."/>
            <person name="Edsinger-Gonzales E."/>
            <person name="Havlak P."/>
            <person name="Kuo D.-H."/>
            <person name="Larsson T."/>
            <person name="Lv J."/>
            <person name="Arendt D."/>
            <person name="Savage R."/>
            <person name="Osoegawa K."/>
            <person name="de Jong P."/>
            <person name="Lindberg D.R."/>
            <person name="Seaver E.C."/>
            <person name="Weisblat D.A."/>
            <person name="Putnam N.H."/>
            <person name="Grigoriev I.V."/>
            <person name="Rokhsar D.S."/>
        </authorList>
    </citation>
    <scope>NUCLEOTIDE SEQUENCE</scope>
    <source>
        <strain evidence="5">I ESC-2004</strain>
    </source>
</reference>
<dbReference type="Pfam" id="PF03372">
    <property type="entry name" value="Exo_endo_phos"/>
    <property type="match status" value="1"/>
</dbReference>
<accession>R7TXE2</accession>
<dbReference type="GO" id="GO:0003824">
    <property type="term" value="F:catalytic activity"/>
    <property type="evidence" value="ECO:0007669"/>
    <property type="project" value="InterPro"/>
</dbReference>
<reference evidence="4" key="3">
    <citation type="submission" date="2015-06" db="UniProtKB">
        <authorList>
            <consortium name="EnsemblMetazoa"/>
        </authorList>
    </citation>
    <scope>IDENTIFICATION</scope>
</reference>
<dbReference type="GO" id="GO:0006506">
    <property type="term" value="P:GPI anchor biosynthetic process"/>
    <property type="evidence" value="ECO:0007669"/>
    <property type="project" value="TreeGrafter"/>
</dbReference>
<dbReference type="OMA" id="ICLHAEI"/>
<feature type="domain" description="Endonuclease/exonuclease/phosphatase" evidence="2">
    <location>
        <begin position="262"/>
        <end position="517"/>
    </location>
</feature>
<gene>
    <name evidence="3" type="ORF">CAPTEDRAFT_220334</name>
</gene>
<dbReference type="HOGENOM" id="CLU_523185_0_0_1"/>
<dbReference type="InterPro" id="IPR036691">
    <property type="entry name" value="Endo/exonu/phosph_ase_sf"/>
</dbReference>
<dbReference type="AlphaFoldDB" id="R7TXE2"/>
<dbReference type="Proteomes" id="UP000014760">
    <property type="component" value="Unassembled WGS sequence"/>
</dbReference>
<dbReference type="STRING" id="283909.R7TXE2"/>
<reference evidence="3 5" key="2">
    <citation type="journal article" date="2013" name="Nature">
        <title>Insights into bilaterian evolution from three spiralian genomes.</title>
        <authorList>
            <person name="Simakov O."/>
            <person name="Marletaz F."/>
            <person name="Cho S.J."/>
            <person name="Edsinger-Gonzales E."/>
            <person name="Havlak P."/>
            <person name="Hellsten U."/>
            <person name="Kuo D.H."/>
            <person name="Larsson T."/>
            <person name="Lv J."/>
            <person name="Arendt D."/>
            <person name="Savage R."/>
            <person name="Osoegawa K."/>
            <person name="de Jong P."/>
            <person name="Grimwood J."/>
            <person name="Chapman J.A."/>
            <person name="Shapiro H."/>
            <person name="Aerts A."/>
            <person name="Otillar R.P."/>
            <person name="Terry A.Y."/>
            <person name="Boore J.L."/>
            <person name="Grigoriev I.V."/>
            <person name="Lindberg D.R."/>
            <person name="Seaver E.C."/>
            <person name="Weisblat D.A."/>
            <person name="Putnam N.H."/>
            <person name="Rokhsar D.S."/>
        </authorList>
    </citation>
    <scope>NUCLEOTIDE SEQUENCE</scope>
    <source>
        <strain evidence="3 5">I ESC-2004</strain>
    </source>
</reference>
<name>R7TXE2_CAPTE</name>
<evidence type="ECO:0000313" key="4">
    <source>
        <dbReference type="EnsemblMetazoa" id="CapteP220334"/>
    </source>
</evidence>
<feature type="chain" id="PRO_5008787452" description="Endonuclease/exonuclease/phosphatase domain-containing protein" evidence="1">
    <location>
        <begin position="24"/>
        <end position="527"/>
    </location>
</feature>
<dbReference type="Gene3D" id="3.60.10.10">
    <property type="entry name" value="Endonuclease/exonuclease/phosphatase"/>
    <property type="match status" value="1"/>
</dbReference>
<organism evidence="3">
    <name type="scientific">Capitella teleta</name>
    <name type="common">Polychaete worm</name>
    <dbReference type="NCBI Taxonomy" id="283909"/>
    <lineage>
        <taxon>Eukaryota</taxon>
        <taxon>Metazoa</taxon>
        <taxon>Spiralia</taxon>
        <taxon>Lophotrochozoa</taxon>
        <taxon>Annelida</taxon>
        <taxon>Polychaeta</taxon>
        <taxon>Sedentaria</taxon>
        <taxon>Scolecida</taxon>
        <taxon>Capitellidae</taxon>
        <taxon>Capitella</taxon>
    </lineage>
</organism>
<protein>
    <recommendedName>
        <fullName evidence="2">Endonuclease/exonuclease/phosphatase domain-containing protein</fullName>
    </recommendedName>
</protein>
<proteinExistence type="predicted"/>
<dbReference type="InterPro" id="IPR005135">
    <property type="entry name" value="Endo/exonuclease/phosphatase"/>
</dbReference>